<comment type="caution">
    <text evidence="1">The sequence shown here is derived from an EMBL/GenBank/DDBJ whole genome shotgun (WGS) entry which is preliminary data.</text>
</comment>
<gene>
    <name evidence="1" type="ORF">IV88_GL001578</name>
</gene>
<keyword evidence="2" id="KW-1185">Reference proteome</keyword>
<dbReference type="RefSeq" id="WP_057800530.1">
    <property type="nucleotide sequence ID" value="NZ_BJZZ01000070.1"/>
</dbReference>
<name>A0A0R2N4A5_9LACO</name>
<accession>A0A0R2N4A5</accession>
<dbReference type="AlphaFoldDB" id="A0A0R2N4A5"/>
<dbReference type="EMBL" id="JQCQ01000061">
    <property type="protein sequence ID" value="KRO20565.1"/>
    <property type="molecule type" value="Genomic_DNA"/>
</dbReference>
<dbReference type="Proteomes" id="UP000051249">
    <property type="component" value="Unassembled WGS sequence"/>
</dbReference>
<organism evidence="1 2">
    <name type="scientific">Pediococcus argentinicus</name>
    <dbReference type="NCBI Taxonomy" id="480391"/>
    <lineage>
        <taxon>Bacteria</taxon>
        <taxon>Bacillati</taxon>
        <taxon>Bacillota</taxon>
        <taxon>Bacilli</taxon>
        <taxon>Lactobacillales</taxon>
        <taxon>Lactobacillaceae</taxon>
        <taxon>Pediococcus</taxon>
    </lineage>
</organism>
<sequence>MLKRILIGLATLLGIVIISVSVIYHNFESHGYYYATHMPHKKGFYPVIRLISYKSLPNEVNTIYPSLINMSIREHNEDALGGGGGGIEKYNLFKKGDKWFIAGGGIAYQPDKNGQEMVTADSDYKGYISDIEDYNGKKINYSPKIDGVLDDITQRVKKVVKKPKVNLQWLYNKIYS</sequence>
<reference evidence="1 2" key="1">
    <citation type="journal article" date="2015" name="Genome Announc.">
        <title>Expanding the biotechnology potential of lactobacilli through comparative genomics of 213 strains and associated genera.</title>
        <authorList>
            <person name="Sun Z."/>
            <person name="Harris H.M."/>
            <person name="McCann A."/>
            <person name="Guo C."/>
            <person name="Argimon S."/>
            <person name="Zhang W."/>
            <person name="Yang X."/>
            <person name="Jeffery I.B."/>
            <person name="Cooney J.C."/>
            <person name="Kagawa T.F."/>
            <person name="Liu W."/>
            <person name="Song Y."/>
            <person name="Salvetti E."/>
            <person name="Wrobel A."/>
            <person name="Rasinkangas P."/>
            <person name="Parkhill J."/>
            <person name="Rea M.C."/>
            <person name="O'Sullivan O."/>
            <person name="Ritari J."/>
            <person name="Douillard F.P."/>
            <person name="Paul Ross R."/>
            <person name="Yang R."/>
            <person name="Briner A.E."/>
            <person name="Felis G.E."/>
            <person name="de Vos W.M."/>
            <person name="Barrangou R."/>
            <person name="Klaenhammer T.R."/>
            <person name="Caufield P.W."/>
            <person name="Cui Y."/>
            <person name="Zhang H."/>
            <person name="O'Toole P.W."/>
        </authorList>
    </citation>
    <scope>NUCLEOTIDE SEQUENCE [LARGE SCALE GENOMIC DNA]</scope>
    <source>
        <strain evidence="1 2">DSM 23026</strain>
    </source>
</reference>
<dbReference type="OrthoDB" id="2097272at2"/>
<dbReference type="PATRIC" id="fig|480391.4.peg.1606"/>
<protein>
    <submittedName>
        <fullName evidence="1">Uncharacterized protein</fullName>
    </submittedName>
</protein>
<evidence type="ECO:0000313" key="2">
    <source>
        <dbReference type="Proteomes" id="UP000051249"/>
    </source>
</evidence>
<evidence type="ECO:0000313" key="1">
    <source>
        <dbReference type="EMBL" id="KRO20565.1"/>
    </source>
</evidence>
<proteinExistence type="predicted"/>